<name>A0A0S3PTH9_9BRAD</name>
<dbReference type="KEGG" id="vgo:GJW-30_1_01664"/>
<dbReference type="EMBL" id="AP014946">
    <property type="protein sequence ID" value="BAT59134.1"/>
    <property type="molecule type" value="Genomic_DNA"/>
</dbReference>
<proteinExistence type="predicted"/>
<organism evidence="1 2">
    <name type="scientific">Variibacter gotjawalensis</name>
    <dbReference type="NCBI Taxonomy" id="1333996"/>
    <lineage>
        <taxon>Bacteria</taxon>
        <taxon>Pseudomonadati</taxon>
        <taxon>Pseudomonadota</taxon>
        <taxon>Alphaproteobacteria</taxon>
        <taxon>Hyphomicrobiales</taxon>
        <taxon>Nitrobacteraceae</taxon>
        <taxon>Variibacter</taxon>
    </lineage>
</organism>
<gene>
    <name evidence="1" type="primary">higB-2</name>
    <name evidence="1" type="ORF">GJW-30_1_01664</name>
</gene>
<sequence length="124" mass="13317">MHGVVTTSVFESDAARAGLTEAEISEIVVWLASNPLAGDIISGTGGARKVRFAGKGKGKSGGYRTIHYFAGDDVPLFLLALIDKGERANLSKAERNALAVELTCLAKDYREGRAERPRGLTRRK</sequence>
<dbReference type="PIRSF" id="PIRSF039032">
    <property type="entry name" value="HigB-2"/>
    <property type="match status" value="1"/>
</dbReference>
<keyword evidence="2" id="KW-1185">Reference proteome</keyword>
<dbReference type="InterPro" id="IPR009387">
    <property type="entry name" value="HigB-2"/>
</dbReference>
<dbReference type="Pfam" id="PF06296">
    <property type="entry name" value="RelE"/>
    <property type="match status" value="1"/>
</dbReference>
<dbReference type="OrthoDB" id="9812066at2"/>
<protein>
    <submittedName>
        <fullName evidence="1">Toxin HigB-2</fullName>
    </submittedName>
</protein>
<dbReference type="AlphaFoldDB" id="A0A0S3PTH9"/>
<evidence type="ECO:0000313" key="1">
    <source>
        <dbReference type="EMBL" id="BAT59134.1"/>
    </source>
</evidence>
<evidence type="ECO:0000313" key="2">
    <source>
        <dbReference type="Proteomes" id="UP000236884"/>
    </source>
</evidence>
<dbReference type="RefSeq" id="WP_096354105.1">
    <property type="nucleotide sequence ID" value="NZ_AP014946.1"/>
</dbReference>
<dbReference type="Proteomes" id="UP000236884">
    <property type="component" value="Chromosome"/>
</dbReference>
<accession>A0A0S3PTH9</accession>
<reference evidence="1 2" key="1">
    <citation type="submission" date="2015-08" db="EMBL/GenBank/DDBJ databases">
        <title>Investigation of the bacterial diversity of lava forest soil.</title>
        <authorList>
            <person name="Lee J.S."/>
        </authorList>
    </citation>
    <scope>NUCLEOTIDE SEQUENCE [LARGE SCALE GENOMIC DNA]</scope>
    <source>
        <strain evidence="1 2">GJW-30</strain>
    </source>
</reference>